<feature type="transmembrane region" description="Helical" evidence="10">
    <location>
        <begin position="300"/>
        <end position="321"/>
    </location>
</feature>
<feature type="transmembrane region" description="Helical" evidence="10">
    <location>
        <begin position="87"/>
        <end position="112"/>
    </location>
</feature>
<evidence type="ECO:0000256" key="3">
    <source>
        <dbReference type="ARBA" id="ARBA00022449"/>
    </source>
</evidence>
<keyword evidence="13" id="KW-1185">Reference proteome</keyword>
<dbReference type="InterPro" id="IPR038770">
    <property type="entry name" value="Na+/solute_symporter_sf"/>
</dbReference>
<gene>
    <name evidence="12" type="ORF">SADO_01370</name>
</gene>
<comment type="caution">
    <text evidence="12">The sequence shown here is derived from an EMBL/GenBank/DDBJ whole genome shotgun (WGS) entry which is preliminary data.</text>
</comment>
<evidence type="ECO:0000256" key="6">
    <source>
        <dbReference type="ARBA" id="ARBA00022989"/>
    </source>
</evidence>
<proteinExistence type="predicted"/>
<keyword evidence="2" id="KW-0813">Transport</keyword>
<dbReference type="InterPro" id="IPR016169">
    <property type="entry name" value="FAD-bd_PCMH_sub2"/>
</dbReference>
<evidence type="ECO:0000256" key="2">
    <source>
        <dbReference type="ARBA" id="ARBA00022448"/>
    </source>
</evidence>
<evidence type="ECO:0000256" key="10">
    <source>
        <dbReference type="SAM" id="Phobius"/>
    </source>
</evidence>
<dbReference type="NCBIfam" id="NF003715">
    <property type="entry name" value="PRK05326.1-2"/>
    <property type="match status" value="1"/>
</dbReference>
<evidence type="ECO:0000313" key="12">
    <source>
        <dbReference type="EMBL" id="MES1927863.1"/>
    </source>
</evidence>
<reference evidence="12 13" key="1">
    <citation type="submission" date="2013-03" db="EMBL/GenBank/DDBJ databases">
        <title>Salinisphaera dokdonensis CL-ES53 Genome Sequencing.</title>
        <authorList>
            <person name="Li C."/>
            <person name="Lai Q."/>
            <person name="Shao Z."/>
        </authorList>
    </citation>
    <scope>NUCLEOTIDE SEQUENCE [LARGE SCALE GENOMIC DNA]</scope>
    <source>
        <strain evidence="12 13">CL-ES53</strain>
    </source>
</reference>
<evidence type="ECO:0000256" key="8">
    <source>
        <dbReference type="ARBA" id="ARBA00023136"/>
    </source>
</evidence>
<keyword evidence="4" id="KW-1003">Cell membrane</keyword>
<evidence type="ECO:0000313" key="13">
    <source>
        <dbReference type="Proteomes" id="UP001460888"/>
    </source>
</evidence>
<dbReference type="SMART" id="SM01091">
    <property type="entry name" value="CorC_HlyC"/>
    <property type="match status" value="1"/>
</dbReference>
<dbReference type="PANTHER" id="PTHR32507:SF7">
    <property type="entry name" value="K(+)_H(+) ANTIPORTER NHAP2"/>
    <property type="match status" value="1"/>
</dbReference>
<dbReference type="InterPro" id="IPR005170">
    <property type="entry name" value="Transptr-assoc_dom"/>
</dbReference>
<dbReference type="NCBIfam" id="NF003716">
    <property type="entry name" value="PRK05326.1-3"/>
    <property type="match status" value="1"/>
</dbReference>
<evidence type="ECO:0000259" key="11">
    <source>
        <dbReference type="SMART" id="SM01091"/>
    </source>
</evidence>
<dbReference type="EMBL" id="APND01000001">
    <property type="protein sequence ID" value="MES1927863.1"/>
    <property type="molecule type" value="Genomic_DNA"/>
</dbReference>
<comment type="subcellular location">
    <subcellularLocation>
        <location evidence="1">Cell membrane</location>
        <topology evidence="1">Multi-pass membrane protein</topology>
    </subcellularLocation>
</comment>
<keyword evidence="6 10" id="KW-1133">Transmembrane helix</keyword>
<dbReference type="Gene3D" id="3.30.465.10">
    <property type="match status" value="1"/>
</dbReference>
<dbReference type="SUPFAM" id="SSF56176">
    <property type="entry name" value="FAD-binding/transporter-associated domain-like"/>
    <property type="match status" value="1"/>
</dbReference>
<dbReference type="Pfam" id="PF03471">
    <property type="entry name" value="CorC_HlyC"/>
    <property type="match status" value="1"/>
</dbReference>
<feature type="transmembrane region" description="Helical" evidence="10">
    <location>
        <begin position="266"/>
        <end position="288"/>
    </location>
</feature>
<feature type="transmembrane region" description="Helical" evidence="10">
    <location>
        <begin position="333"/>
        <end position="353"/>
    </location>
</feature>
<sequence length="593" mass="64220">MTDTNVILFFVGLLLFLSVLASSLSRFGPPLLLIFLVVGMLAGQDGPGQIDFDNVPLAFFIANLALAIILLDGGLRTHIQTFRVALWPALSLASVGVLVSASLAGAFIAFWLDVDWRYGLLLGSIVASTDAAAVFSQLRSSGVTLNQRVSATLEIESGTNDPMAIFLVTFLLATIESSEGFTASSVASQITAQFGIGIVGGVVLGYGLSFLAARMQLVEGLYALLIASGGLMAFTAINQLGGSGFLGIYLVGLIVGNRRNHASEHVFRVMDGLAWLAQAGMFLVLGLLVNPHQLWDHFGAAALIALFLMFVARPVAVWLSLLPFHFPTREQGFIAWVGLRGAVPIVLSLFPLMADMEGAQFLFDITFAVVLVSLVVQGSSLAWTARWLKLEVPREPGPAASFGFRGTRPDPHVLLGFRIQLASSLAATQGEALSRFDGLRCIAVTRGRRLIFPKPQFVYAVNDLLYLITPERHSDELGKLFRGETKHAPEARTFFGSFTLRGDAGISELAEAYGLSIADSDWDLAIADYMRRRLKRRPVEGDVVDLEGVRLTVRTLAAGVIDTVGLRLRENENEEDETEAPKRKSRRARKRGA</sequence>
<evidence type="ECO:0000256" key="7">
    <source>
        <dbReference type="ARBA" id="ARBA00023065"/>
    </source>
</evidence>
<evidence type="ECO:0000256" key="9">
    <source>
        <dbReference type="SAM" id="MobiDB-lite"/>
    </source>
</evidence>
<evidence type="ECO:0000256" key="1">
    <source>
        <dbReference type="ARBA" id="ARBA00004651"/>
    </source>
</evidence>
<dbReference type="Pfam" id="PF00999">
    <property type="entry name" value="Na_H_Exchanger"/>
    <property type="match status" value="1"/>
</dbReference>
<dbReference type="InterPro" id="IPR036318">
    <property type="entry name" value="FAD-bd_PCMH-like_sf"/>
</dbReference>
<feature type="transmembrane region" description="Helical" evidence="10">
    <location>
        <begin position="194"/>
        <end position="215"/>
    </location>
</feature>
<keyword evidence="7" id="KW-0406">Ion transport</keyword>
<feature type="compositionally biased region" description="Basic residues" evidence="9">
    <location>
        <begin position="583"/>
        <end position="593"/>
    </location>
</feature>
<feature type="domain" description="Transporter-associated" evidence="11">
    <location>
        <begin position="491"/>
        <end position="570"/>
    </location>
</feature>
<dbReference type="NCBIfam" id="NF003714">
    <property type="entry name" value="PRK05326.1-1"/>
    <property type="match status" value="1"/>
</dbReference>
<feature type="transmembrane region" description="Helical" evidence="10">
    <location>
        <begin position="365"/>
        <end position="385"/>
    </location>
</feature>
<organism evidence="12 13">
    <name type="scientific">Salinisphaera dokdonensis CL-ES53</name>
    <dbReference type="NCBI Taxonomy" id="1304272"/>
    <lineage>
        <taxon>Bacteria</taxon>
        <taxon>Pseudomonadati</taxon>
        <taxon>Pseudomonadota</taxon>
        <taxon>Gammaproteobacteria</taxon>
        <taxon>Salinisphaerales</taxon>
        <taxon>Salinisphaeraceae</taxon>
        <taxon>Salinisphaera</taxon>
    </lineage>
</organism>
<feature type="region of interest" description="Disordered" evidence="9">
    <location>
        <begin position="570"/>
        <end position="593"/>
    </location>
</feature>
<evidence type="ECO:0000256" key="5">
    <source>
        <dbReference type="ARBA" id="ARBA00022692"/>
    </source>
</evidence>
<dbReference type="PANTHER" id="PTHR32507">
    <property type="entry name" value="NA(+)/H(+) ANTIPORTER 1"/>
    <property type="match status" value="1"/>
</dbReference>
<feature type="transmembrane region" description="Helical" evidence="10">
    <location>
        <begin position="57"/>
        <end position="75"/>
    </location>
</feature>
<name>A0ABV2AXJ5_9GAMM</name>
<accession>A0ABV2AXJ5</accession>
<protein>
    <submittedName>
        <fullName evidence="12">NhaP-type Na+/H+ and K+/H+ antiporter</fullName>
    </submittedName>
</protein>
<keyword evidence="3" id="KW-0050">Antiport</keyword>
<dbReference type="Gene3D" id="1.20.1530.20">
    <property type="match status" value="1"/>
</dbReference>
<evidence type="ECO:0000256" key="4">
    <source>
        <dbReference type="ARBA" id="ARBA00022475"/>
    </source>
</evidence>
<dbReference type="InterPro" id="IPR006153">
    <property type="entry name" value="Cation/H_exchanger_TM"/>
</dbReference>
<dbReference type="RefSeq" id="WP_353108591.1">
    <property type="nucleotide sequence ID" value="NZ_APND01000001.1"/>
</dbReference>
<keyword evidence="5 10" id="KW-0812">Transmembrane</keyword>
<keyword evidence="8 10" id="KW-0472">Membrane</keyword>
<feature type="transmembrane region" description="Helical" evidence="10">
    <location>
        <begin position="221"/>
        <end position="254"/>
    </location>
</feature>
<dbReference type="Proteomes" id="UP001460888">
    <property type="component" value="Unassembled WGS sequence"/>
</dbReference>